<evidence type="ECO:0000256" key="8">
    <source>
        <dbReference type="ARBA" id="ARBA00023288"/>
    </source>
</evidence>
<dbReference type="InterPro" id="IPR008427">
    <property type="entry name" value="Extracellular_membr_CFEM_dom"/>
</dbReference>
<feature type="chain" id="PRO_5018052721" description="CFEM domain-containing protein" evidence="11">
    <location>
        <begin position="27"/>
        <end position="876"/>
    </location>
</feature>
<feature type="domain" description="CFEM" evidence="12">
    <location>
        <begin position="426"/>
        <end position="541"/>
    </location>
</feature>
<feature type="region of interest" description="Disordered" evidence="10">
    <location>
        <begin position="605"/>
        <end position="627"/>
    </location>
</feature>
<proteinExistence type="inferred from homology"/>
<comment type="caution">
    <text evidence="9">Lacks conserved residue(s) required for the propagation of feature annotation.</text>
</comment>
<keyword evidence="6 11" id="KW-0732">Signal</keyword>
<organism evidence="13 14">
    <name type="scientific">Hortaea werneckii</name>
    <name type="common">Black yeast</name>
    <name type="synonym">Cladosporium werneckii</name>
    <dbReference type="NCBI Taxonomy" id="91943"/>
    <lineage>
        <taxon>Eukaryota</taxon>
        <taxon>Fungi</taxon>
        <taxon>Dikarya</taxon>
        <taxon>Ascomycota</taxon>
        <taxon>Pezizomycotina</taxon>
        <taxon>Dothideomycetes</taxon>
        <taxon>Dothideomycetidae</taxon>
        <taxon>Mycosphaerellales</taxon>
        <taxon>Teratosphaeriaceae</taxon>
        <taxon>Hortaea</taxon>
    </lineage>
</organism>
<evidence type="ECO:0000256" key="3">
    <source>
        <dbReference type="ARBA" id="ARBA00010031"/>
    </source>
</evidence>
<evidence type="ECO:0000256" key="5">
    <source>
        <dbReference type="ARBA" id="ARBA00022622"/>
    </source>
</evidence>
<dbReference type="PROSITE" id="PS52012">
    <property type="entry name" value="CFEM"/>
    <property type="match status" value="1"/>
</dbReference>
<evidence type="ECO:0000256" key="11">
    <source>
        <dbReference type="SAM" id="SignalP"/>
    </source>
</evidence>
<feature type="region of interest" description="Disordered" evidence="10">
    <location>
        <begin position="224"/>
        <end position="274"/>
    </location>
</feature>
<reference evidence="13 14" key="1">
    <citation type="journal article" date="2018" name="BMC Genomics">
        <title>Genomic evidence for intraspecific hybridization in a clonal and extremely halotolerant yeast.</title>
        <authorList>
            <person name="Gostincar C."/>
            <person name="Stajich J.E."/>
            <person name="Zupancic J."/>
            <person name="Zalar P."/>
            <person name="Gunde-Cimerman N."/>
        </authorList>
    </citation>
    <scope>NUCLEOTIDE SEQUENCE [LARGE SCALE GENOMIC DNA]</scope>
    <source>
        <strain evidence="13 14">EXF-171</strain>
    </source>
</reference>
<dbReference type="GO" id="GO:0098552">
    <property type="term" value="C:side of membrane"/>
    <property type="evidence" value="ECO:0007669"/>
    <property type="project" value="UniProtKB-KW"/>
</dbReference>
<feature type="region of interest" description="Disordered" evidence="10">
    <location>
        <begin position="535"/>
        <end position="559"/>
    </location>
</feature>
<sequence>MSPHIDMQLTSATIFVAGLAAQQAAATGWSVGAKHYSNPFNTNNECSSHQSGGYDWSGLDKGSFSSYGSNDFSGFTCTDSPGKRDTLSKRTFQSKCISGNLDEHPKMACSGNDNMSPETYHVSSSHDADVDCEYEMPDGSICKQTHSCSRDGNIIENSQCGGAKSVTFKPGKNAPSGCSLGIHSIGFNCGSASSSVPVSSATSSYPVSSSSMVLTSSVPLATTSSSATAPEAYTSSSSVESSQVLSSSSSVPEESTSSSSIETSPVMSSSSSVPVPQYNITSMTGSVPVGTAPAYSESSSEAGPLTSSSVPVGTAPAYSLLSSVPVGTAPSSSKLSSVPIGTAPAYSKSSSEASPQSSSAPVSSYTTSTIYSTSIATITSCGPTVTNCPADSTTEVTSTIAISTTICPVTASATGSSSLPASNATASVPVSSSVAAPASSSVATQSSYPTPNTPDVLPSCLNTWLYETGCKDNSDSNCYCKNGKFMEHVYGCISAWSGSDDDTSSAASYLMGICAEHVPSNPAIITACPSTVKPSSAPSTSSEAAPVASSAPASSSVPQDTTVTAQTTIYSTYCPVTATQTSGTSTFESTYMTWSTITSTHSAPAQASSSEAAPISSAPVSSAPAQPPTVTFYSTSEVTITSCGAEVSNCPASSTVVQTTSYAVSTTVTIPTSAAYTAPVASASSSEAAPVSESSGVAVTSSASMTTYQPTYGTTSQSIVATSASPSQPAQPVTTLTYSAPATYPATYSTGVSSGLTIPSSSITTELVTTVTVPQVQFTTSTVVVDGTTSTMPGLAAGSPSPAPAQPTSAGAVGGTATPAYPTAYGTGTSFGTSFAPSATGPSSSPIAPYTGAGAKLSGSSLAGLAMGAVAAFLVL</sequence>
<feature type="binding site" description="axial binding residue" evidence="9">
    <location>
        <position position="475"/>
    </location>
    <ligand>
        <name>heme</name>
        <dbReference type="ChEBI" id="CHEBI:30413"/>
    </ligand>
    <ligandPart>
        <name>Fe</name>
        <dbReference type="ChEBI" id="CHEBI:18248"/>
    </ligandPart>
</feature>
<evidence type="ECO:0000256" key="4">
    <source>
        <dbReference type="ARBA" id="ARBA00022525"/>
    </source>
</evidence>
<feature type="compositionally biased region" description="Low complexity" evidence="10">
    <location>
        <begin position="535"/>
        <end position="558"/>
    </location>
</feature>
<evidence type="ECO:0000256" key="6">
    <source>
        <dbReference type="ARBA" id="ARBA00022729"/>
    </source>
</evidence>
<gene>
    <name evidence="13" type="ORF">D0862_07632</name>
</gene>
<dbReference type="GO" id="GO:0046872">
    <property type="term" value="F:metal ion binding"/>
    <property type="evidence" value="ECO:0007669"/>
    <property type="project" value="UniProtKB-UniRule"/>
</dbReference>
<evidence type="ECO:0000256" key="7">
    <source>
        <dbReference type="ARBA" id="ARBA00023157"/>
    </source>
</evidence>
<evidence type="ECO:0000256" key="1">
    <source>
        <dbReference type="ARBA" id="ARBA00004589"/>
    </source>
</evidence>
<keyword evidence="5" id="KW-0336">GPI-anchor</keyword>
<dbReference type="Proteomes" id="UP000281468">
    <property type="component" value="Unassembled WGS sequence"/>
</dbReference>
<feature type="compositionally biased region" description="Low complexity" evidence="10">
    <location>
        <begin position="605"/>
        <end position="624"/>
    </location>
</feature>
<evidence type="ECO:0000256" key="9">
    <source>
        <dbReference type="PROSITE-ProRule" id="PRU01356"/>
    </source>
</evidence>
<name>A0A3M7GB81_HORWE</name>
<keyword evidence="4" id="KW-0964">Secreted</keyword>
<accession>A0A3M7GB81</accession>
<evidence type="ECO:0000259" key="12">
    <source>
        <dbReference type="PROSITE" id="PS52012"/>
    </source>
</evidence>
<protein>
    <recommendedName>
        <fullName evidence="12">CFEM domain-containing protein</fullName>
    </recommendedName>
</protein>
<evidence type="ECO:0000256" key="10">
    <source>
        <dbReference type="SAM" id="MobiDB-lite"/>
    </source>
</evidence>
<dbReference type="GO" id="GO:0005576">
    <property type="term" value="C:extracellular region"/>
    <property type="evidence" value="ECO:0007669"/>
    <property type="project" value="UniProtKB-SubCell"/>
</dbReference>
<keyword evidence="8" id="KW-0449">Lipoprotein</keyword>
<evidence type="ECO:0000313" key="14">
    <source>
        <dbReference type="Proteomes" id="UP000281468"/>
    </source>
</evidence>
<dbReference type="VEuPathDB" id="FungiDB:BTJ68_01673"/>
<keyword evidence="9" id="KW-0479">Metal-binding</keyword>
<keyword evidence="7" id="KW-1015">Disulfide bond</keyword>
<dbReference type="AlphaFoldDB" id="A0A3M7GB81"/>
<dbReference type="Pfam" id="PF05730">
    <property type="entry name" value="CFEM"/>
    <property type="match status" value="1"/>
</dbReference>
<keyword evidence="5" id="KW-0325">Glycoprotein</keyword>
<keyword evidence="9" id="KW-0408">Iron</keyword>
<dbReference type="EMBL" id="QWIQ01000242">
    <property type="protein sequence ID" value="RMY98332.1"/>
    <property type="molecule type" value="Genomic_DNA"/>
</dbReference>
<evidence type="ECO:0000313" key="13">
    <source>
        <dbReference type="EMBL" id="RMY98332.1"/>
    </source>
</evidence>
<keyword evidence="9" id="KW-0349">Heme</keyword>
<feature type="region of interest" description="Disordered" evidence="10">
    <location>
        <begin position="795"/>
        <end position="814"/>
    </location>
</feature>
<comment type="caution">
    <text evidence="13">The sequence shown here is derived from an EMBL/GenBank/DDBJ whole genome shotgun (WGS) entry which is preliminary data.</text>
</comment>
<evidence type="ECO:0000256" key="2">
    <source>
        <dbReference type="ARBA" id="ARBA00004613"/>
    </source>
</evidence>
<comment type="subcellular location">
    <subcellularLocation>
        <location evidence="1">Membrane</location>
        <topology evidence="1">Lipid-anchor</topology>
        <topology evidence="1">GPI-anchor</topology>
    </subcellularLocation>
    <subcellularLocation>
        <location evidence="2">Secreted</location>
    </subcellularLocation>
</comment>
<comment type="similarity">
    <text evidence="3">Belongs to the RBT5 family.</text>
</comment>
<keyword evidence="5" id="KW-0472">Membrane</keyword>
<feature type="signal peptide" evidence="11">
    <location>
        <begin position="1"/>
        <end position="26"/>
    </location>
</feature>